<feature type="compositionally biased region" description="Basic and acidic residues" evidence="4">
    <location>
        <begin position="311"/>
        <end position="323"/>
    </location>
</feature>
<evidence type="ECO:0000259" key="5">
    <source>
        <dbReference type="Pfam" id="PF01755"/>
    </source>
</evidence>
<keyword evidence="2" id="KW-0328">Glycosyltransferase</keyword>
<dbReference type="PANTHER" id="PTHR10730">
    <property type="entry name" value="PROCOLLAGEN-LYSINE,2-OXOGLUTARATE 5-DIOXYGENASE/GLYCOSYLTRANSFERASE 25 FAMILY MEMBER"/>
    <property type="match status" value="1"/>
</dbReference>
<dbReference type="CDD" id="cd06532">
    <property type="entry name" value="Glyco_transf_25"/>
    <property type="match status" value="1"/>
</dbReference>
<evidence type="ECO:0000313" key="7">
    <source>
        <dbReference type="Proteomes" id="UP000799291"/>
    </source>
</evidence>
<evidence type="ECO:0000256" key="2">
    <source>
        <dbReference type="ARBA" id="ARBA00022676"/>
    </source>
</evidence>
<dbReference type="InterPro" id="IPR050757">
    <property type="entry name" value="Collagen_mod_GT25"/>
</dbReference>
<dbReference type="InterPro" id="IPR002654">
    <property type="entry name" value="Glyco_trans_25"/>
</dbReference>
<evidence type="ECO:0000256" key="3">
    <source>
        <dbReference type="ARBA" id="ARBA00022679"/>
    </source>
</evidence>
<keyword evidence="7" id="KW-1185">Reference proteome</keyword>
<organism evidence="6 7">
    <name type="scientific">Lentithecium fluviatile CBS 122367</name>
    <dbReference type="NCBI Taxonomy" id="1168545"/>
    <lineage>
        <taxon>Eukaryota</taxon>
        <taxon>Fungi</taxon>
        <taxon>Dikarya</taxon>
        <taxon>Ascomycota</taxon>
        <taxon>Pezizomycotina</taxon>
        <taxon>Dothideomycetes</taxon>
        <taxon>Pleosporomycetidae</taxon>
        <taxon>Pleosporales</taxon>
        <taxon>Massarineae</taxon>
        <taxon>Lentitheciaceae</taxon>
        <taxon>Lentithecium</taxon>
    </lineage>
</organism>
<dbReference type="AlphaFoldDB" id="A0A6G1J3E0"/>
<dbReference type="EMBL" id="MU005579">
    <property type="protein sequence ID" value="KAF2685044.1"/>
    <property type="molecule type" value="Genomic_DNA"/>
</dbReference>
<evidence type="ECO:0000313" key="6">
    <source>
        <dbReference type="EMBL" id="KAF2685044.1"/>
    </source>
</evidence>
<dbReference type="GO" id="GO:0016740">
    <property type="term" value="F:transferase activity"/>
    <property type="evidence" value="ECO:0007669"/>
    <property type="project" value="UniProtKB-KW"/>
</dbReference>
<gene>
    <name evidence="6" type="ORF">K458DRAFT_301120</name>
</gene>
<feature type="domain" description="Glycosyl transferase family 25" evidence="5">
    <location>
        <begin position="10"/>
        <end position="219"/>
    </location>
</feature>
<sequence>MTVNETLGFQEILLISMDYRTDRQDALALMAAETGLKIRLIPGVRTDTIHEKARPFPHPVAADVDPHSLLWLGIWRAHANAWRHIIDNNLQTALIIEDDVDWDENIKQIMGLWNWQLQQNNTMRPNPQQKKCDAQYAYGCDWDLHFTGQCKYEPHPTDQTHMEYHDPNAAAISTYEPDFQKEMTSYWNKSSSDPNIRIISPTYSPLCTMSYAISLRGAKRSLYQIGGYKPATEPGIDLEFITHHKEGRLRGYTLSPPPFVKWRTKGIGDTDNFYGDRAELSDDIDQSTAGGESKGLLRSVRAKLEELDGVVREWGGDGGKEGEGEGDGAEDEEAMAGG</sequence>
<dbReference type="Proteomes" id="UP000799291">
    <property type="component" value="Unassembled WGS sequence"/>
</dbReference>
<protein>
    <submittedName>
        <fullName evidence="6">Glycosyltransferase family 25 protein</fullName>
    </submittedName>
</protein>
<accession>A0A6G1J3E0</accession>
<dbReference type="OrthoDB" id="47375at2759"/>
<feature type="region of interest" description="Disordered" evidence="4">
    <location>
        <begin position="311"/>
        <end position="338"/>
    </location>
</feature>
<evidence type="ECO:0000256" key="4">
    <source>
        <dbReference type="SAM" id="MobiDB-lite"/>
    </source>
</evidence>
<comment type="similarity">
    <text evidence="1">Belongs to the glycosyltransferase 25 family.</text>
</comment>
<reference evidence="6" key="1">
    <citation type="journal article" date="2020" name="Stud. Mycol.">
        <title>101 Dothideomycetes genomes: a test case for predicting lifestyles and emergence of pathogens.</title>
        <authorList>
            <person name="Haridas S."/>
            <person name="Albert R."/>
            <person name="Binder M."/>
            <person name="Bloem J."/>
            <person name="Labutti K."/>
            <person name="Salamov A."/>
            <person name="Andreopoulos B."/>
            <person name="Baker S."/>
            <person name="Barry K."/>
            <person name="Bills G."/>
            <person name="Bluhm B."/>
            <person name="Cannon C."/>
            <person name="Castanera R."/>
            <person name="Culley D."/>
            <person name="Daum C."/>
            <person name="Ezra D."/>
            <person name="Gonzalez J."/>
            <person name="Henrissat B."/>
            <person name="Kuo A."/>
            <person name="Liang C."/>
            <person name="Lipzen A."/>
            <person name="Lutzoni F."/>
            <person name="Magnuson J."/>
            <person name="Mondo S."/>
            <person name="Nolan M."/>
            <person name="Ohm R."/>
            <person name="Pangilinan J."/>
            <person name="Park H.-J."/>
            <person name="Ramirez L."/>
            <person name="Alfaro M."/>
            <person name="Sun H."/>
            <person name="Tritt A."/>
            <person name="Yoshinaga Y."/>
            <person name="Zwiers L.-H."/>
            <person name="Turgeon B."/>
            <person name="Goodwin S."/>
            <person name="Spatafora J."/>
            <person name="Crous P."/>
            <person name="Grigoriev I."/>
        </authorList>
    </citation>
    <scope>NUCLEOTIDE SEQUENCE</scope>
    <source>
        <strain evidence="6">CBS 122367</strain>
    </source>
</reference>
<evidence type="ECO:0000256" key="1">
    <source>
        <dbReference type="ARBA" id="ARBA00006721"/>
    </source>
</evidence>
<dbReference type="PANTHER" id="PTHR10730:SF53">
    <property type="entry name" value="GLYCOSYLTRANSFERASE 25 FAMILY MEMBER"/>
    <property type="match status" value="1"/>
</dbReference>
<keyword evidence="3 6" id="KW-0808">Transferase</keyword>
<dbReference type="Pfam" id="PF01755">
    <property type="entry name" value="Glyco_transf_25"/>
    <property type="match status" value="1"/>
</dbReference>
<name>A0A6G1J3E0_9PLEO</name>
<feature type="compositionally biased region" description="Acidic residues" evidence="4">
    <location>
        <begin position="324"/>
        <end position="338"/>
    </location>
</feature>
<proteinExistence type="inferred from homology"/>